<dbReference type="NCBIfam" id="NF001377">
    <property type="entry name" value="PRK00278.2-4"/>
    <property type="match status" value="1"/>
</dbReference>
<dbReference type="PANTHER" id="PTHR22854">
    <property type="entry name" value="TRYPTOPHAN BIOSYNTHESIS PROTEIN"/>
    <property type="match status" value="1"/>
</dbReference>
<dbReference type="PANTHER" id="PTHR22854:SF2">
    <property type="entry name" value="INDOLE-3-GLYCEROL-PHOSPHATE SYNTHASE"/>
    <property type="match status" value="1"/>
</dbReference>
<evidence type="ECO:0000256" key="5">
    <source>
        <dbReference type="ARBA" id="ARBA00022822"/>
    </source>
</evidence>
<dbReference type="FunFam" id="3.20.20.70:FF:000024">
    <property type="entry name" value="Indole-3-glycerol phosphate synthase"/>
    <property type="match status" value="1"/>
</dbReference>
<evidence type="ECO:0000256" key="7">
    <source>
        <dbReference type="ARBA" id="ARBA00023239"/>
    </source>
</evidence>
<dbReference type="Gene3D" id="3.20.20.70">
    <property type="entry name" value="Aldolase class I"/>
    <property type="match status" value="1"/>
</dbReference>
<keyword evidence="6 8" id="KW-0057">Aromatic amino acid biosynthesis</keyword>
<dbReference type="InterPro" id="IPR001468">
    <property type="entry name" value="Indole-3-GlycerolPSynthase_CS"/>
</dbReference>
<dbReference type="OrthoDB" id="9804217at2"/>
<dbReference type="RefSeq" id="WP_068713072.1">
    <property type="nucleotide sequence ID" value="NZ_LSZP01000059.1"/>
</dbReference>
<sequence>MSDKLLEIMAHKRREIAPVLREVPLDELRELDASLPRPPSFAEALRRPDDDRLAVIAEIKRRSPSAGAIAENASATEQARRYQAAGASALSVLTDNKYFGGELGDLRDVVEMLRREPPSVPCLRKDFMLHPTQVREAREAGASAILIIVRALDDPTIATLYAAAQAAGLDALFEIHEEPELARALAHGAKIIGVNNRDLAVFKTDLAFSERLIPRFPKNVIAVSESGIATAADAARARAAGAHAILVGESLMRAPDPQALLQSLANA</sequence>
<dbReference type="EC" id="4.1.1.48" evidence="8"/>
<dbReference type="GO" id="GO:0004640">
    <property type="term" value="F:phosphoribosylanthranilate isomerase activity"/>
    <property type="evidence" value="ECO:0007669"/>
    <property type="project" value="TreeGrafter"/>
</dbReference>
<comment type="pathway">
    <text evidence="2 8">Amino-acid biosynthesis; L-tryptophan biosynthesis; L-tryptophan from chorismate: step 4/5.</text>
</comment>
<dbReference type="InterPro" id="IPR011060">
    <property type="entry name" value="RibuloseP-bd_barrel"/>
</dbReference>
<organism evidence="10 11">
    <name type="scientific">Cephaloticoccus capnophilus</name>
    <dbReference type="NCBI Taxonomy" id="1548208"/>
    <lineage>
        <taxon>Bacteria</taxon>
        <taxon>Pseudomonadati</taxon>
        <taxon>Verrucomicrobiota</taxon>
        <taxon>Opitutia</taxon>
        <taxon>Opitutales</taxon>
        <taxon>Opitutaceae</taxon>
        <taxon>Cephaloticoccus</taxon>
    </lineage>
</organism>
<evidence type="ECO:0000256" key="3">
    <source>
        <dbReference type="ARBA" id="ARBA00022605"/>
    </source>
</evidence>
<keyword evidence="5 8" id="KW-0822">Tryptophan biosynthesis</keyword>
<dbReference type="CDD" id="cd00331">
    <property type="entry name" value="IGPS"/>
    <property type="match status" value="1"/>
</dbReference>
<evidence type="ECO:0000259" key="9">
    <source>
        <dbReference type="Pfam" id="PF00218"/>
    </source>
</evidence>
<name>A0A139SIH0_9BACT</name>
<comment type="caution">
    <text evidence="10">The sequence shown here is derived from an EMBL/GenBank/DDBJ whole genome shotgun (WGS) entry which is preliminary data.</text>
</comment>
<keyword evidence="3 8" id="KW-0028">Amino-acid biosynthesis</keyword>
<evidence type="ECO:0000256" key="4">
    <source>
        <dbReference type="ARBA" id="ARBA00022793"/>
    </source>
</evidence>
<dbReference type="InterPro" id="IPR013785">
    <property type="entry name" value="Aldolase_TIM"/>
</dbReference>
<dbReference type="PROSITE" id="PS00614">
    <property type="entry name" value="IGPS"/>
    <property type="match status" value="1"/>
</dbReference>
<dbReference type="InterPro" id="IPR013798">
    <property type="entry name" value="Indole-3-glycerol_P_synth_dom"/>
</dbReference>
<dbReference type="Pfam" id="PF00218">
    <property type="entry name" value="IGPS"/>
    <property type="match status" value="1"/>
</dbReference>
<evidence type="ECO:0000313" key="11">
    <source>
        <dbReference type="Proteomes" id="UP000071392"/>
    </source>
</evidence>
<evidence type="ECO:0000256" key="2">
    <source>
        <dbReference type="ARBA" id="ARBA00004696"/>
    </source>
</evidence>
<feature type="domain" description="Indole-3-glycerol phosphate synthase" evidence="9">
    <location>
        <begin position="7"/>
        <end position="263"/>
    </location>
</feature>
<protein>
    <recommendedName>
        <fullName evidence="8">Indole-3-glycerol phosphate synthase</fullName>
        <shortName evidence="8">IGPS</shortName>
        <ecNumber evidence="8">4.1.1.48</ecNumber>
    </recommendedName>
</protein>
<reference evidence="10 11" key="1">
    <citation type="submission" date="2016-02" db="EMBL/GenBank/DDBJ databases">
        <authorList>
            <person name="Wen L."/>
            <person name="He K."/>
            <person name="Yang H."/>
        </authorList>
    </citation>
    <scope>NUCLEOTIDE SEQUENCE [LARGE SCALE GENOMIC DNA]</scope>
    <source>
        <strain evidence="10 11">CV41</strain>
    </source>
</reference>
<dbReference type="GO" id="GO:0004425">
    <property type="term" value="F:indole-3-glycerol-phosphate synthase activity"/>
    <property type="evidence" value="ECO:0007669"/>
    <property type="project" value="UniProtKB-UniRule"/>
</dbReference>
<dbReference type="AlphaFoldDB" id="A0A139SIH0"/>
<dbReference type="UniPathway" id="UPA00035">
    <property type="reaction ID" value="UER00043"/>
</dbReference>
<keyword evidence="11" id="KW-1185">Reference proteome</keyword>
<proteinExistence type="inferred from homology"/>
<dbReference type="Proteomes" id="UP000071392">
    <property type="component" value="Unassembled WGS sequence"/>
</dbReference>
<evidence type="ECO:0000256" key="6">
    <source>
        <dbReference type="ARBA" id="ARBA00023141"/>
    </source>
</evidence>
<comment type="similarity">
    <text evidence="8">Belongs to the TrpC family.</text>
</comment>
<dbReference type="HAMAP" id="MF_00134_B">
    <property type="entry name" value="IGPS_B"/>
    <property type="match status" value="1"/>
</dbReference>
<evidence type="ECO:0000256" key="8">
    <source>
        <dbReference type="HAMAP-Rule" id="MF_00134"/>
    </source>
</evidence>
<gene>
    <name evidence="8" type="primary">trpC</name>
    <name evidence="10" type="ORF">AXK12_07630</name>
</gene>
<dbReference type="GO" id="GO:0000162">
    <property type="term" value="P:L-tryptophan biosynthetic process"/>
    <property type="evidence" value="ECO:0007669"/>
    <property type="project" value="UniProtKB-UniRule"/>
</dbReference>
<dbReference type="SUPFAM" id="SSF51366">
    <property type="entry name" value="Ribulose-phoshate binding barrel"/>
    <property type="match status" value="1"/>
</dbReference>
<evidence type="ECO:0000256" key="1">
    <source>
        <dbReference type="ARBA" id="ARBA00001633"/>
    </source>
</evidence>
<dbReference type="InterPro" id="IPR045186">
    <property type="entry name" value="Indole-3-glycerol_P_synth"/>
</dbReference>
<accession>A0A139SIH0</accession>
<keyword evidence="4 8" id="KW-0210">Decarboxylase</keyword>
<dbReference type="STRING" id="1548208.AXK12_07630"/>
<evidence type="ECO:0000313" key="10">
    <source>
        <dbReference type="EMBL" id="KXU34336.1"/>
    </source>
</evidence>
<dbReference type="EMBL" id="LSZP01000059">
    <property type="protein sequence ID" value="KXU34336.1"/>
    <property type="molecule type" value="Genomic_DNA"/>
</dbReference>
<comment type="catalytic activity">
    <reaction evidence="1 8">
        <text>1-(2-carboxyphenylamino)-1-deoxy-D-ribulose 5-phosphate + H(+) = (1S,2R)-1-C-(indol-3-yl)glycerol 3-phosphate + CO2 + H2O</text>
        <dbReference type="Rhea" id="RHEA:23476"/>
        <dbReference type="ChEBI" id="CHEBI:15377"/>
        <dbReference type="ChEBI" id="CHEBI:15378"/>
        <dbReference type="ChEBI" id="CHEBI:16526"/>
        <dbReference type="ChEBI" id="CHEBI:58613"/>
        <dbReference type="ChEBI" id="CHEBI:58866"/>
        <dbReference type="EC" id="4.1.1.48"/>
    </reaction>
</comment>
<keyword evidence="7 8" id="KW-0456">Lyase</keyword>